<evidence type="ECO:0000313" key="9">
    <source>
        <dbReference type="Proteomes" id="UP000279600"/>
    </source>
</evidence>
<dbReference type="Proteomes" id="UP000279600">
    <property type="component" value="Chromosome"/>
</dbReference>
<comment type="similarity">
    <text evidence="4">Belongs to the TonB-dependent receptor family.</text>
</comment>
<gene>
    <name evidence="8" type="ORF">EJ995_01360</name>
</gene>
<keyword evidence="4" id="KW-0798">TonB box</keyword>
<dbReference type="Gene3D" id="2.170.130.10">
    <property type="entry name" value="TonB-dependent receptor, plug domain"/>
    <property type="match status" value="1"/>
</dbReference>
<dbReference type="InterPro" id="IPR037066">
    <property type="entry name" value="Plug_dom_sf"/>
</dbReference>
<evidence type="ECO:0000313" key="8">
    <source>
        <dbReference type="EMBL" id="AZQ42946.1"/>
    </source>
</evidence>
<dbReference type="KEGG" id="noj:EJ995_01360"/>
<dbReference type="InterPro" id="IPR036942">
    <property type="entry name" value="Beta-barrel_TonB_sf"/>
</dbReference>
<protein>
    <submittedName>
        <fullName evidence="8">TonB-dependent receptor</fullName>
    </submittedName>
</protein>
<evidence type="ECO:0000256" key="4">
    <source>
        <dbReference type="RuleBase" id="RU003357"/>
    </source>
</evidence>
<keyword evidence="3" id="KW-0998">Cell outer membrane</keyword>
<dbReference type="Gene3D" id="2.40.170.20">
    <property type="entry name" value="TonB-dependent receptor, beta-barrel domain"/>
    <property type="match status" value="1"/>
</dbReference>
<keyword evidence="8" id="KW-0675">Receptor</keyword>
<dbReference type="Pfam" id="PF13715">
    <property type="entry name" value="CarbopepD_reg_2"/>
    <property type="match status" value="1"/>
</dbReference>
<dbReference type="PANTHER" id="PTHR40980">
    <property type="entry name" value="PLUG DOMAIN-CONTAINING PROTEIN"/>
    <property type="match status" value="1"/>
</dbReference>
<comment type="subcellular location">
    <subcellularLocation>
        <location evidence="1 4">Cell outer membrane</location>
    </subcellularLocation>
</comment>
<feature type="domain" description="TonB-dependent receptor-like beta-barrel" evidence="6">
    <location>
        <begin position="456"/>
        <end position="897"/>
    </location>
</feature>
<evidence type="ECO:0000256" key="3">
    <source>
        <dbReference type="ARBA" id="ARBA00023237"/>
    </source>
</evidence>
<keyword evidence="2 4" id="KW-0472">Membrane</keyword>
<dbReference type="Pfam" id="PF07715">
    <property type="entry name" value="Plug"/>
    <property type="match status" value="1"/>
</dbReference>
<dbReference type="OrthoDB" id="9768470at2"/>
<feature type="domain" description="TonB-dependent receptor plug" evidence="7">
    <location>
        <begin position="130"/>
        <end position="221"/>
    </location>
</feature>
<dbReference type="Pfam" id="PF00593">
    <property type="entry name" value="TonB_dep_Rec_b-barrel"/>
    <property type="match status" value="1"/>
</dbReference>
<dbReference type="RefSeq" id="WP_126444876.1">
    <property type="nucleotide sequence ID" value="NZ_CP034549.1"/>
</dbReference>
<dbReference type="InterPro" id="IPR000531">
    <property type="entry name" value="Beta-barrel_TonB"/>
</dbReference>
<evidence type="ECO:0000256" key="1">
    <source>
        <dbReference type="ARBA" id="ARBA00004442"/>
    </source>
</evidence>
<name>A0A3S9MUT6_9FLAO</name>
<feature type="signal peptide" evidence="5">
    <location>
        <begin position="1"/>
        <end position="18"/>
    </location>
</feature>
<organism evidence="8 9">
    <name type="scientific">Nonlabens ponticola</name>
    <dbReference type="NCBI Taxonomy" id="2496866"/>
    <lineage>
        <taxon>Bacteria</taxon>
        <taxon>Pseudomonadati</taxon>
        <taxon>Bacteroidota</taxon>
        <taxon>Flavobacteriia</taxon>
        <taxon>Flavobacteriales</taxon>
        <taxon>Flavobacteriaceae</taxon>
        <taxon>Nonlabens</taxon>
    </lineage>
</organism>
<feature type="chain" id="PRO_5019273497" evidence="5">
    <location>
        <begin position="19"/>
        <end position="933"/>
    </location>
</feature>
<dbReference type="AlphaFoldDB" id="A0A3S9MUT6"/>
<accession>A0A3S9MUT6</accession>
<dbReference type="EMBL" id="CP034549">
    <property type="protein sequence ID" value="AZQ42946.1"/>
    <property type="molecule type" value="Genomic_DNA"/>
</dbReference>
<proteinExistence type="inferred from homology"/>
<reference evidence="8 9" key="1">
    <citation type="submission" date="2018-12" db="EMBL/GenBank/DDBJ databases">
        <title>Complete genome of Nonlabens sp. MJ115.</title>
        <authorList>
            <person name="Choi H.S."/>
            <person name="Jung J."/>
        </authorList>
    </citation>
    <scope>NUCLEOTIDE SEQUENCE [LARGE SCALE GENOMIC DNA]</scope>
    <source>
        <strain evidence="8 9">MJ115</strain>
    </source>
</reference>
<keyword evidence="9" id="KW-1185">Reference proteome</keyword>
<dbReference type="GO" id="GO:0009279">
    <property type="term" value="C:cell outer membrane"/>
    <property type="evidence" value="ECO:0007669"/>
    <property type="project" value="UniProtKB-SubCell"/>
</dbReference>
<evidence type="ECO:0000256" key="5">
    <source>
        <dbReference type="SAM" id="SignalP"/>
    </source>
</evidence>
<sequence length="933" mass="102521">MNKFLCVLLFMVGAIAAAQTGRVVGTIYDKDSGEERLTVPFASVVLKDTQLGAQTDIDGKFNIVAPVGTYTLVASFVGMQTIEVPNVVVRDGFTTTVDIDMAAESAALEAVSVVVRRSRESAEALLEEQKKSVTIVQSIGAQELSQKGVSDASGAVAKISGVSKQESSSNVYVRGLGDRYQNSSLNGLSLPSTDVNKKNIDLDIFSSDVIESIDVSKAYDVRFFGDFSAGNVNVRSKKHTGNSFLNVTLGTGANTNAIGEDFVRLDGASYAGYYNKYDNDPFAVLLSHSVDPVDGFEPVNIDASIDGGHSFRFDNGMRLSLYGSAAFTNGSFYQTGVARDFTNVLKVNFPTVEEYNYTARTTAQANIDFTLDDNNSFKFVNLFVNKSANGVSNYGINGQGFNRDANDSEDGYFVRNTQFNQDRVHVTQLLGEHDIQETLAINWGAAYNKVFSDEPDRRRNTLEDYQFALDNDPETNPNLFSNIAFDNQRFTQSVVDDEITGFLNIEKTVNENLKFNLRYSGRRKERDFTSYRYGYEVELNGRDVPVLDVNNLDDIFNVRNIGTQFNTIVLNPISNEIGNTNVPGLPENIYNGQMDIHGVSANAQITTGKLLLIPGLRVETWDQSITYDVVNLPPNDPGSRSVYENIILPSINAKYSLTEDINLRASYSQTASLPEFKEVAPFVYEDVTVRYGGNPDLIGGRDGSGPTYSTVNNFDLKFEYFFNQGEILSIGTFYKKIDDPVNRVVAADATGTQRYFRTGDSADVLGVELEARVGIVKDLEEDNVLVAGVNAAYTYTNQDLKDITGDNVTYTTSFDRDEIALEGASPFIINADLTYTPTLNNYKPTASLVGSYFSDRISAIGAGSLGDIIEKSVFSLDFVYSSPLSDNLTFKLSAKNLINPDIEYVREETSSGDITISSFKLGVNLGMSLKYQF</sequence>
<evidence type="ECO:0000259" key="6">
    <source>
        <dbReference type="Pfam" id="PF00593"/>
    </source>
</evidence>
<evidence type="ECO:0000256" key="2">
    <source>
        <dbReference type="ARBA" id="ARBA00023136"/>
    </source>
</evidence>
<keyword evidence="5" id="KW-0732">Signal</keyword>
<dbReference type="PANTHER" id="PTHR40980:SF5">
    <property type="entry name" value="TONB-DEPENDENT RECEPTOR"/>
    <property type="match status" value="1"/>
</dbReference>
<dbReference type="SUPFAM" id="SSF56935">
    <property type="entry name" value="Porins"/>
    <property type="match status" value="1"/>
</dbReference>
<dbReference type="InterPro" id="IPR008969">
    <property type="entry name" value="CarboxyPept-like_regulatory"/>
</dbReference>
<dbReference type="InterPro" id="IPR012910">
    <property type="entry name" value="Plug_dom"/>
</dbReference>
<evidence type="ECO:0000259" key="7">
    <source>
        <dbReference type="Pfam" id="PF07715"/>
    </source>
</evidence>
<dbReference type="Gene3D" id="2.60.40.1120">
    <property type="entry name" value="Carboxypeptidase-like, regulatory domain"/>
    <property type="match status" value="1"/>
</dbReference>
<dbReference type="SUPFAM" id="SSF49464">
    <property type="entry name" value="Carboxypeptidase regulatory domain-like"/>
    <property type="match status" value="1"/>
</dbReference>